<protein>
    <submittedName>
        <fullName evidence="1">Uncharacterized protein</fullName>
    </submittedName>
</protein>
<organism evidence="1 2">
    <name type="scientific">Amycolatopsis dendrobii</name>
    <dbReference type="NCBI Taxonomy" id="2760662"/>
    <lineage>
        <taxon>Bacteria</taxon>
        <taxon>Bacillati</taxon>
        <taxon>Actinomycetota</taxon>
        <taxon>Actinomycetes</taxon>
        <taxon>Pseudonocardiales</taxon>
        <taxon>Pseudonocardiaceae</taxon>
        <taxon>Amycolatopsis</taxon>
    </lineage>
</organism>
<dbReference type="AlphaFoldDB" id="A0A7W3W394"/>
<accession>A0A7W3W394</accession>
<keyword evidence="2" id="KW-1185">Reference proteome</keyword>
<evidence type="ECO:0000313" key="2">
    <source>
        <dbReference type="Proteomes" id="UP000526734"/>
    </source>
</evidence>
<reference evidence="1 2" key="1">
    <citation type="submission" date="2020-08" db="EMBL/GenBank/DDBJ databases">
        <title>Amycolatopsis sp. nov. DR6-1 isolated from Dendrobium heterocarpum.</title>
        <authorList>
            <person name="Tedsree N."/>
            <person name="Kuncharoen N."/>
            <person name="Likhitwitayawuid K."/>
            <person name="Tanasupawat S."/>
        </authorList>
    </citation>
    <scope>NUCLEOTIDE SEQUENCE [LARGE SCALE GENOMIC DNA]</scope>
    <source>
        <strain evidence="1 2">DR6-1</strain>
    </source>
</reference>
<evidence type="ECO:0000313" key="1">
    <source>
        <dbReference type="EMBL" id="MBB1158046.1"/>
    </source>
</evidence>
<name>A0A7W3W394_9PSEU</name>
<proteinExistence type="predicted"/>
<dbReference type="RefSeq" id="WP_182894815.1">
    <property type="nucleotide sequence ID" value="NZ_JACGZW010000012.1"/>
</dbReference>
<gene>
    <name evidence="1" type="ORF">H4281_33280</name>
</gene>
<dbReference type="EMBL" id="JACGZW010000012">
    <property type="protein sequence ID" value="MBB1158046.1"/>
    <property type="molecule type" value="Genomic_DNA"/>
</dbReference>
<dbReference type="Proteomes" id="UP000526734">
    <property type="component" value="Unassembled WGS sequence"/>
</dbReference>
<sequence>MDQLGWIAVAAGAAGLLLVGAARVAAAVRIRRHRTLIADALERMSALAREPAARPRLRSLCRDVAEVLARQDRIALALRAGEARAAGDPADLSVLITADGVTTTAEPMREHRPDDSAWEETDVAPLASTHPQLREISEQFGHSTTRLIALGRTVLGEGERLGLAETSTGKTLAAALDQAQQAVRAAEGLADPLSALAALSVVEIPVPEAGFPGQAVADELRVQANALARLGIRHRTALSRHRDARIEKERR</sequence>
<comment type="caution">
    <text evidence="1">The sequence shown here is derived from an EMBL/GenBank/DDBJ whole genome shotgun (WGS) entry which is preliminary data.</text>
</comment>